<dbReference type="GO" id="GO:0003677">
    <property type="term" value="F:DNA binding"/>
    <property type="evidence" value="ECO:0007669"/>
    <property type="project" value="TreeGrafter"/>
</dbReference>
<reference evidence="6 7" key="1">
    <citation type="submission" date="2020-08" db="EMBL/GenBank/DDBJ databases">
        <title>Plant Genome Project.</title>
        <authorList>
            <person name="Zhang R.-G."/>
        </authorList>
    </citation>
    <scope>NUCLEOTIDE SEQUENCE [LARGE SCALE GENOMIC DNA]</scope>
    <source>
        <tissue evidence="6">Rhizome</tissue>
    </source>
</reference>
<evidence type="ECO:0000256" key="4">
    <source>
        <dbReference type="SAM" id="MobiDB-lite"/>
    </source>
</evidence>
<dbReference type="InterPro" id="IPR009057">
    <property type="entry name" value="Homeodomain-like_sf"/>
</dbReference>
<feature type="domain" description="DIRP" evidence="5">
    <location>
        <begin position="885"/>
        <end position="986"/>
    </location>
</feature>
<dbReference type="CDD" id="cd00167">
    <property type="entry name" value="SANT"/>
    <property type="match status" value="1"/>
</dbReference>
<feature type="compositionally biased region" description="Basic and acidic residues" evidence="4">
    <location>
        <begin position="649"/>
        <end position="663"/>
    </location>
</feature>
<keyword evidence="2" id="KW-0539">Nucleus</keyword>
<evidence type="ECO:0000256" key="2">
    <source>
        <dbReference type="ARBA" id="ARBA00023242"/>
    </source>
</evidence>
<evidence type="ECO:0000313" key="7">
    <source>
        <dbReference type="Proteomes" id="UP000734854"/>
    </source>
</evidence>
<dbReference type="GO" id="GO:0017053">
    <property type="term" value="C:transcription repressor complex"/>
    <property type="evidence" value="ECO:0007669"/>
    <property type="project" value="InterPro"/>
</dbReference>
<name>A0A8J5HGS9_ZINOF</name>
<dbReference type="SUPFAM" id="SSF46689">
    <property type="entry name" value="Homeodomain-like"/>
    <property type="match status" value="1"/>
</dbReference>
<gene>
    <name evidence="6" type="ORF">ZIOFF_014062</name>
</gene>
<evidence type="ECO:0000256" key="3">
    <source>
        <dbReference type="SAM" id="Coils"/>
    </source>
</evidence>
<comment type="subcellular location">
    <subcellularLocation>
        <location evidence="1">Nucleus</location>
    </subcellularLocation>
</comment>
<protein>
    <recommendedName>
        <fullName evidence="5">DIRP domain-containing protein</fullName>
    </recommendedName>
</protein>
<dbReference type="Pfam" id="PF06584">
    <property type="entry name" value="DIRP"/>
    <property type="match status" value="1"/>
</dbReference>
<feature type="region of interest" description="Disordered" evidence="4">
    <location>
        <begin position="1302"/>
        <end position="1322"/>
    </location>
</feature>
<dbReference type="Pfam" id="PF00249">
    <property type="entry name" value="Myb_DNA-binding"/>
    <property type="match status" value="1"/>
</dbReference>
<proteinExistence type="predicted"/>
<accession>A0A8J5HGS9</accession>
<evidence type="ECO:0000259" key="5">
    <source>
        <dbReference type="SMART" id="SM01135"/>
    </source>
</evidence>
<dbReference type="EMBL" id="JACMSC010000004">
    <property type="protein sequence ID" value="KAG6524171.1"/>
    <property type="molecule type" value="Genomic_DNA"/>
</dbReference>
<dbReference type="GO" id="GO:0006351">
    <property type="term" value="P:DNA-templated transcription"/>
    <property type="evidence" value="ECO:0007669"/>
    <property type="project" value="InterPro"/>
</dbReference>
<sequence length="1440" mass="160715">MVGAKMCSPSPSIPYCFFAFISFPPSLPVSLSHPPIPSKRSKAEESGKEALLASRIAASRRLPRPAAVEAVPFALRASRAPRCFPRPYLSGCAQRFARIWPCLDLVAVVAEVGSISVAKFPYYVEALDSELHVVLFSMGNIEEVSMASTRKLRNVNRHFAKDLEEWPEKDETHPKQSRQRTPMWEGIFHGFALIQPLSHAANLPHGYRFVYALEAIEDAFILSIIKLSCDILKMQKRKLSDMLGSRWSKDELEHFYENYRKYGKDWKKVAGTLRNRTSDMSEALYNMNKVLLLDFLLLKAYLSLPEGTATAAGLTAMMIDHYNNLFVGLCDLKPITINKQEGNNSDQERNDVARTSQKPQKRGRGKFRLNSKGSDGYSPDRLQNQSVSSRYGCLSLLKKKRSGDLFSGNQPRAVGKRTPRVPVSNLYLKDDKERPTYMSKQSSMAEVDSIDDEGAHVAAIALTEVLRGGGYGSPQVSLTPGRRVNHSNSSTIKSTEQKSAEMEKDRSKLISVQMDGECHEASLGSREAENLYFNRDGNEGEGTVGAPKRLKKHQGKRSRNLDMEIFQIDDDREACSGTEEGSSVKKIKNEQDMEIRDSKPTSGSSKKRSRQLFFGDENTALDALQTLADLSVNILLPSSAVQAESSAKVQEEQKNMDMDEKPNISELLPLNYHRDKAKVSGKRERRNPSSVGSDMPSRKSSKSSKSSQPDAKAIADMNLQAQQCIGLTEKRKPKMFASKIPCLDFLNDPQKSESQRMEVSAEEGKRFIVKGKRVSQVVPVVRQDKFVKPSENSSPVDAGRTAIHLSEAVAHAATENQGKLLKTQRNRRKISLVKALAWKDFKPNGVADHPDKLSHATSSTFELKGKLSHCLSSKILRRWCMFEWFYSAIDYPWFAKSEFVEYLNHVRLGHIPRLTRVEWGVIRSSLGKPRRFSEQFLKEEREKLEQYRESVRAHYTDLRAGLREGLPPDLARPLSVGQRVVACHPKTREFHDGSVLTADQSRCRIQFDRPELGVEFVMDIDCMPLNPFVNIPEALRRNIGLSRHSNSLKDLKLDDCTKDWRTGSSMRLNPNESFDIGGGSSPTSATSYQMNTLMKQAKGDTLDAIVQAKATVNQVAVAAQQAMYHQPCSLSQIQEREADIRALAELSRALDKKEALLKELRNMNEEVSEKQQDGDTIKDLEHFRRQYAMVLIQLRDANDQVASALLSLRQRNTYHGNSTPSWNRPMENSGSAGLPETYNSSAILNQEFGSHVVEIVESSKRKARTMVDAAVKAMCTLKEGEDAFNKIGLALDLANNSVSSMAAVQGPPNSGHSNAGNPEHTGRIFDLATVSPKSNHSSDVDPQIPSELISSCVSTLFMIQMEAQFLNVVAKLLGLICTERQYPPAEIAQILDSALASLQPCSPHNLQIYREIETCMGIIKNQMLALIPTPSTITPEITTA</sequence>
<keyword evidence="7" id="KW-1185">Reference proteome</keyword>
<dbReference type="PANTHER" id="PTHR21689">
    <property type="entry name" value="LIN-9"/>
    <property type="match status" value="1"/>
</dbReference>
<evidence type="ECO:0000313" key="6">
    <source>
        <dbReference type="EMBL" id="KAG6524171.1"/>
    </source>
</evidence>
<feature type="compositionally biased region" description="Basic and acidic residues" evidence="4">
    <location>
        <begin position="587"/>
        <end position="599"/>
    </location>
</feature>
<dbReference type="InterPro" id="IPR010561">
    <property type="entry name" value="LIN-9/ALY1"/>
</dbReference>
<dbReference type="PANTHER" id="PTHR21689:SF2">
    <property type="entry name" value="PROTEIN LIN-9 HOMOLOG"/>
    <property type="match status" value="1"/>
</dbReference>
<dbReference type="Gene3D" id="1.20.58.1880">
    <property type="match status" value="1"/>
</dbReference>
<feature type="coiled-coil region" evidence="3">
    <location>
        <begin position="1143"/>
        <end position="1173"/>
    </location>
</feature>
<feature type="region of interest" description="Disordered" evidence="4">
    <location>
        <begin position="339"/>
        <end position="384"/>
    </location>
</feature>
<dbReference type="GO" id="GO:0006357">
    <property type="term" value="P:regulation of transcription by RNA polymerase II"/>
    <property type="evidence" value="ECO:0007669"/>
    <property type="project" value="TreeGrafter"/>
</dbReference>
<evidence type="ECO:0000256" key="1">
    <source>
        <dbReference type="ARBA" id="ARBA00004123"/>
    </source>
</evidence>
<feature type="compositionally biased region" description="Basic residues" evidence="4">
    <location>
        <begin position="359"/>
        <end position="369"/>
    </location>
</feature>
<feature type="compositionally biased region" description="Basic residues" evidence="4">
    <location>
        <begin position="548"/>
        <end position="558"/>
    </location>
</feature>
<keyword evidence="3" id="KW-0175">Coiled coil</keyword>
<feature type="region of interest" description="Disordered" evidence="4">
    <location>
        <begin position="641"/>
        <end position="711"/>
    </location>
</feature>
<feature type="region of interest" description="Disordered" evidence="4">
    <location>
        <begin position="533"/>
        <end position="610"/>
    </location>
</feature>
<organism evidence="6 7">
    <name type="scientific">Zingiber officinale</name>
    <name type="common">Ginger</name>
    <name type="synonym">Amomum zingiber</name>
    <dbReference type="NCBI Taxonomy" id="94328"/>
    <lineage>
        <taxon>Eukaryota</taxon>
        <taxon>Viridiplantae</taxon>
        <taxon>Streptophyta</taxon>
        <taxon>Embryophyta</taxon>
        <taxon>Tracheophyta</taxon>
        <taxon>Spermatophyta</taxon>
        <taxon>Magnoliopsida</taxon>
        <taxon>Liliopsida</taxon>
        <taxon>Zingiberales</taxon>
        <taxon>Zingiberaceae</taxon>
        <taxon>Zingiber</taxon>
    </lineage>
</organism>
<dbReference type="Proteomes" id="UP000734854">
    <property type="component" value="Unassembled WGS sequence"/>
</dbReference>
<dbReference type="InterPro" id="IPR001005">
    <property type="entry name" value="SANT/Myb"/>
</dbReference>
<feature type="region of interest" description="Disordered" evidence="4">
    <location>
        <begin position="473"/>
        <end position="502"/>
    </location>
</feature>
<dbReference type="SMART" id="SM01135">
    <property type="entry name" value="DIRP"/>
    <property type="match status" value="1"/>
</dbReference>
<dbReference type="GO" id="GO:0005654">
    <property type="term" value="C:nucleoplasm"/>
    <property type="evidence" value="ECO:0007669"/>
    <property type="project" value="TreeGrafter"/>
</dbReference>
<feature type="compositionally biased region" description="Polar residues" evidence="4">
    <location>
        <begin position="1302"/>
        <end position="1316"/>
    </location>
</feature>
<comment type="caution">
    <text evidence="6">The sequence shown here is derived from an EMBL/GenBank/DDBJ whole genome shotgun (WGS) entry which is preliminary data.</text>
</comment>
<dbReference type="GO" id="GO:0051726">
    <property type="term" value="P:regulation of cell cycle"/>
    <property type="evidence" value="ECO:0007669"/>
    <property type="project" value="TreeGrafter"/>
</dbReference>
<dbReference type="InterPro" id="IPR033471">
    <property type="entry name" value="DIRP"/>
</dbReference>
<feature type="compositionally biased region" description="Basic and acidic residues" evidence="4">
    <location>
        <begin position="672"/>
        <end position="682"/>
    </location>
</feature>